<gene>
    <name evidence="1" type="primary">Contig19584.g20765</name>
    <name evidence="1" type="ORF">STYLEM_19405</name>
</gene>
<evidence type="ECO:0000313" key="1">
    <source>
        <dbReference type="EMBL" id="CDW90263.1"/>
    </source>
</evidence>
<name>A0A078B9L8_STYLE</name>
<evidence type="ECO:0000313" key="2">
    <source>
        <dbReference type="Proteomes" id="UP000039865"/>
    </source>
</evidence>
<keyword evidence="2" id="KW-1185">Reference proteome</keyword>
<sequence>MPSPSASLLGVLGFQISYPDLQGVVAAQNLIRQVPIRATNRRHGIDPVSTIIQRYLHCFTREQTGTQTAADGLQIDRRDEIAAADTIVIRELQITDGGGRCCMVNLVQLSGKAAIQRQAGGINDACATGLEIQTQAAIASQASDPDGISGRIKLDDAADGARCRTCRGQQKGCCRDACDCFAECHFVIYRAQIGVLILDTGDASRDWGNIAEPMASVARTNTVQLPGVMLTGFLATRLLPEIVNLALSLSFVPLPVTRVNAAVSPGLGSMAVRVPTLVLSAEPCWIVAFDSVILVGAALIPQYRHWR</sequence>
<protein>
    <submittedName>
        <fullName evidence="1">Uncharacterized protein</fullName>
    </submittedName>
</protein>
<dbReference type="EMBL" id="CCKQ01018307">
    <property type="protein sequence ID" value="CDW90263.1"/>
    <property type="molecule type" value="Genomic_DNA"/>
</dbReference>
<reference evidence="1 2" key="1">
    <citation type="submission" date="2014-06" db="EMBL/GenBank/DDBJ databases">
        <authorList>
            <person name="Swart Estienne"/>
        </authorList>
    </citation>
    <scope>NUCLEOTIDE SEQUENCE [LARGE SCALE GENOMIC DNA]</scope>
    <source>
        <strain evidence="1 2">130c</strain>
    </source>
</reference>
<dbReference type="InParanoid" id="A0A078B9L8"/>
<organism evidence="1 2">
    <name type="scientific">Stylonychia lemnae</name>
    <name type="common">Ciliate</name>
    <dbReference type="NCBI Taxonomy" id="5949"/>
    <lineage>
        <taxon>Eukaryota</taxon>
        <taxon>Sar</taxon>
        <taxon>Alveolata</taxon>
        <taxon>Ciliophora</taxon>
        <taxon>Intramacronucleata</taxon>
        <taxon>Spirotrichea</taxon>
        <taxon>Stichotrichia</taxon>
        <taxon>Sporadotrichida</taxon>
        <taxon>Oxytrichidae</taxon>
        <taxon>Stylonychinae</taxon>
        <taxon>Stylonychia</taxon>
    </lineage>
</organism>
<dbReference type="AlphaFoldDB" id="A0A078B9L8"/>
<proteinExistence type="predicted"/>
<accession>A0A078B9L8</accession>
<dbReference type="Proteomes" id="UP000039865">
    <property type="component" value="Unassembled WGS sequence"/>
</dbReference>